<dbReference type="Gramene" id="Mp8g09040.1">
    <property type="protein sequence ID" value="Mp8g09040.1.cds"/>
    <property type="gene ID" value="Mp8g09040"/>
</dbReference>
<dbReference type="GO" id="GO:0016705">
    <property type="term" value="F:oxidoreductase activity, acting on paired donors, with incorporation or reduction of molecular oxygen"/>
    <property type="evidence" value="ECO:0007669"/>
    <property type="project" value="InterPro"/>
</dbReference>
<keyword evidence="6" id="KW-1185">Reference proteome</keyword>
<dbReference type="AlphaFoldDB" id="A0A2R6WRH6"/>
<proteinExistence type="inferred from homology"/>
<dbReference type="GO" id="GO:0020037">
    <property type="term" value="F:heme binding"/>
    <property type="evidence" value="ECO:0007669"/>
    <property type="project" value="InterPro"/>
</dbReference>
<dbReference type="GO" id="GO:0005506">
    <property type="term" value="F:iron ion binding"/>
    <property type="evidence" value="ECO:0007669"/>
    <property type="project" value="InterPro"/>
</dbReference>
<keyword evidence="3" id="KW-0560">Oxidoreductase</keyword>
<reference evidence="6" key="1">
    <citation type="journal article" date="2017" name="Cell">
        <title>Insights into land plant evolution garnered from the Marchantia polymorpha genome.</title>
        <authorList>
            <person name="Bowman J.L."/>
            <person name="Kohchi T."/>
            <person name="Yamato K.T."/>
            <person name="Jenkins J."/>
            <person name="Shu S."/>
            <person name="Ishizaki K."/>
            <person name="Yamaoka S."/>
            <person name="Nishihama R."/>
            <person name="Nakamura Y."/>
            <person name="Berger F."/>
            <person name="Adam C."/>
            <person name="Aki S.S."/>
            <person name="Althoff F."/>
            <person name="Araki T."/>
            <person name="Arteaga-Vazquez M.A."/>
            <person name="Balasubrmanian S."/>
            <person name="Barry K."/>
            <person name="Bauer D."/>
            <person name="Boehm C.R."/>
            <person name="Briginshaw L."/>
            <person name="Caballero-Perez J."/>
            <person name="Catarino B."/>
            <person name="Chen F."/>
            <person name="Chiyoda S."/>
            <person name="Chovatia M."/>
            <person name="Davies K.M."/>
            <person name="Delmans M."/>
            <person name="Demura T."/>
            <person name="Dierschke T."/>
            <person name="Dolan L."/>
            <person name="Dorantes-Acosta A.E."/>
            <person name="Eklund D.M."/>
            <person name="Florent S.N."/>
            <person name="Flores-Sandoval E."/>
            <person name="Fujiyama A."/>
            <person name="Fukuzawa H."/>
            <person name="Galik B."/>
            <person name="Grimanelli D."/>
            <person name="Grimwood J."/>
            <person name="Grossniklaus U."/>
            <person name="Hamada T."/>
            <person name="Haseloff J."/>
            <person name="Hetherington A.J."/>
            <person name="Higo A."/>
            <person name="Hirakawa Y."/>
            <person name="Hundley H.N."/>
            <person name="Ikeda Y."/>
            <person name="Inoue K."/>
            <person name="Inoue S.I."/>
            <person name="Ishida S."/>
            <person name="Jia Q."/>
            <person name="Kakita M."/>
            <person name="Kanazawa T."/>
            <person name="Kawai Y."/>
            <person name="Kawashima T."/>
            <person name="Kennedy M."/>
            <person name="Kinose K."/>
            <person name="Kinoshita T."/>
            <person name="Kohara Y."/>
            <person name="Koide E."/>
            <person name="Komatsu K."/>
            <person name="Kopischke S."/>
            <person name="Kubo M."/>
            <person name="Kyozuka J."/>
            <person name="Lagercrantz U."/>
            <person name="Lin S.S."/>
            <person name="Lindquist E."/>
            <person name="Lipzen A.M."/>
            <person name="Lu C.W."/>
            <person name="De Luna E."/>
            <person name="Martienssen R.A."/>
            <person name="Minamino N."/>
            <person name="Mizutani M."/>
            <person name="Mizutani M."/>
            <person name="Mochizuki N."/>
            <person name="Monte I."/>
            <person name="Mosher R."/>
            <person name="Nagasaki H."/>
            <person name="Nakagami H."/>
            <person name="Naramoto S."/>
            <person name="Nishitani K."/>
            <person name="Ohtani M."/>
            <person name="Okamoto T."/>
            <person name="Okumura M."/>
            <person name="Phillips J."/>
            <person name="Pollak B."/>
            <person name="Reinders A."/>
            <person name="Rovekamp M."/>
            <person name="Sano R."/>
            <person name="Sawa S."/>
            <person name="Schmid M.W."/>
            <person name="Shirakawa M."/>
            <person name="Solano R."/>
            <person name="Spunde A."/>
            <person name="Suetsugu N."/>
            <person name="Sugano S."/>
            <person name="Sugiyama A."/>
            <person name="Sun R."/>
            <person name="Suzuki Y."/>
            <person name="Takenaka M."/>
            <person name="Takezawa D."/>
            <person name="Tomogane H."/>
            <person name="Tsuzuki M."/>
            <person name="Ueda T."/>
            <person name="Umeda M."/>
            <person name="Ward J.M."/>
            <person name="Watanabe Y."/>
            <person name="Yazaki K."/>
            <person name="Yokoyama R."/>
            <person name="Yoshitake Y."/>
            <person name="Yotsui I."/>
            <person name="Zachgo S."/>
            <person name="Schmutz J."/>
        </authorList>
    </citation>
    <scope>NUCLEOTIDE SEQUENCE [LARGE SCALE GENOMIC DNA]</scope>
    <source>
        <strain evidence="6">Tak-1</strain>
    </source>
</reference>
<dbReference type="OrthoDB" id="1713632at2759"/>
<gene>
    <name evidence="5" type="ORF">MARPO_0063s0015</name>
</gene>
<name>A0A2R6WRH6_MARPO</name>
<evidence type="ECO:0000256" key="1">
    <source>
        <dbReference type="ARBA" id="ARBA00010617"/>
    </source>
</evidence>
<evidence type="ECO:0000256" key="3">
    <source>
        <dbReference type="ARBA" id="ARBA00023002"/>
    </source>
</evidence>
<comment type="similarity">
    <text evidence="1">Belongs to the cytochrome P450 family.</text>
</comment>
<evidence type="ECO:0000256" key="4">
    <source>
        <dbReference type="ARBA" id="ARBA00023004"/>
    </source>
</evidence>
<keyword evidence="4" id="KW-0408">Iron</keyword>
<dbReference type="GO" id="GO:0004497">
    <property type="term" value="F:monooxygenase activity"/>
    <property type="evidence" value="ECO:0007669"/>
    <property type="project" value="InterPro"/>
</dbReference>
<evidence type="ECO:0000313" key="6">
    <source>
        <dbReference type="Proteomes" id="UP000244005"/>
    </source>
</evidence>
<protein>
    <submittedName>
        <fullName evidence="5">Uncharacterized protein</fullName>
    </submittedName>
</protein>
<organism evidence="5 6">
    <name type="scientific">Marchantia polymorpha</name>
    <name type="common">Common liverwort</name>
    <name type="synonym">Marchantia aquatica</name>
    <dbReference type="NCBI Taxonomy" id="3197"/>
    <lineage>
        <taxon>Eukaryota</taxon>
        <taxon>Viridiplantae</taxon>
        <taxon>Streptophyta</taxon>
        <taxon>Embryophyta</taxon>
        <taxon>Marchantiophyta</taxon>
        <taxon>Marchantiopsida</taxon>
        <taxon>Marchantiidae</taxon>
        <taxon>Marchantiales</taxon>
        <taxon>Marchantiaceae</taxon>
        <taxon>Marchantia</taxon>
    </lineage>
</organism>
<evidence type="ECO:0000256" key="2">
    <source>
        <dbReference type="ARBA" id="ARBA00022723"/>
    </source>
</evidence>
<dbReference type="Gene3D" id="1.10.630.10">
    <property type="entry name" value="Cytochrome P450"/>
    <property type="match status" value="1"/>
</dbReference>
<dbReference type="EMBL" id="KZ772735">
    <property type="protein sequence ID" value="PTQ36467.1"/>
    <property type="molecule type" value="Genomic_DNA"/>
</dbReference>
<dbReference type="InterPro" id="IPR036396">
    <property type="entry name" value="Cyt_P450_sf"/>
</dbReference>
<sequence length="309" mass="35495">MFFATSGLTIHQISEPRCYSRLGSYGAPSLIQNSHSSKTVVQRKHKGPKKWIFIGCIIEQARNFDRMHDWLHDYHKKGCLTSSVPMVTMNNTFRVDPRNVENILKTNFSNYPKDLFMLLTLDSICRVGFGVDIGSLSPSLPAIPFAIAFDEANRLIVRRYIDLFWKLKRTLNIGGEAKLKKCIHVVESFIYKVIETGRAEMSATFTLDQQHHTGVDIFSRFMSITDGDQTCTDERLLDVVINFISPLVSARRVLELAQTYQSLRRMHYLHTQPLKLCASTLQCLWRPKWPQPTICSLSEPELRREISIV</sequence>
<accession>A0A2R6WRH6</accession>
<keyword evidence="2" id="KW-0479">Metal-binding</keyword>
<dbReference type="PANTHER" id="PTHR24296">
    <property type="entry name" value="CYTOCHROME P450"/>
    <property type="match status" value="1"/>
</dbReference>
<evidence type="ECO:0000313" key="5">
    <source>
        <dbReference type="EMBL" id="PTQ36467.1"/>
    </source>
</evidence>
<dbReference type="SUPFAM" id="SSF48264">
    <property type="entry name" value="Cytochrome P450"/>
    <property type="match status" value="1"/>
</dbReference>
<dbReference type="Proteomes" id="UP000244005">
    <property type="component" value="Unassembled WGS sequence"/>
</dbReference>